<evidence type="ECO:0000313" key="1">
    <source>
        <dbReference type="EMBL" id="GLI02460.1"/>
    </source>
</evidence>
<protein>
    <submittedName>
        <fullName evidence="1">Uncharacterized protein</fullName>
    </submittedName>
</protein>
<dbReference type="RefSeq" id="WP_281903957.1">
    <property type="nucleotide sequence ID" value="NZ_BSDI01000062.1"/>
</dbReference>
<organism evidence="1 2">
    <name type="scientific">Phytohabitans aurantiacus</name>
    <dbReference type="NCBI Taxonomy" id="3016789"/>
    <lineage>
        <taxon>Bacteria</taxon>
        <taxon>Bacillati</taxon>
        <taxon>Actinomycetota</taxon>
        <taxon>Actinomycetes</taxon>
        <taxon>Micromonosporales</taxon>
        <taxon>Micromonosporaceae</taxon>
    </lineage>
</organism>
<sequence>MRPLGKYLIDAPLTSAPPTSPPPAGSTTAWQNGRLVVDAAGVARPPNIVLGRVNTDASV</sequence>
<evidence type="ECO:0000313" key="2">
    <source>
        <dbReference type="Proteomes" id="UP001144280"/>
    </source>
</evidence>
<gene>
    <name evidence="1" type="ORF">Pa4123_77380</name>
</gene>
<accession>A0ABQ5R714</accession>
<proteinExistence type="predicted"/>
<comment type="caution">
    <text evidence="1">The sequence shown here is derived from an EMBL/GenBank/DDBJ whole genome shotgun (WGS) entry which is preliminary data.</text>
</comment>
<dbReference type="EMBL" id="BSDI01000062">
    <property type="protein sequence ID" value="GLI02460.1"/>
    <property type="molecule type" value="Genomic_DNA"/>
</dbReference>
<reference evidence="1" key="1">
    <citation type="submission" date="2022-12" db="EMBL/GenBank/DDBJ databases">
        <title>New Phytohabitans aurantiacus sp. RD004123 nov., an actinomycete isolated from soil.</title>
        <authorList>
            <person name="Triningsih D.W."/>
            <person name="Harunari E."/>
            <person name="Igarashi Y."/>
        </authorList>
    </citation>
    <scope>NUCLEOTIDE SEQUENCE</scope>
    <source>
        <strain evidence="1">RD004123</strain>
    </source>
</reference>
<keyword evidence="2" id="KW-1185">Reference proteome</keyword>
<name>A0ABQ5R714_9ACTN</name>
<dbReference type="Proteomes" id="UP001144280">
    <property type="component" value="Unassembled WGS sequence"/>
</dbReference>